<proteinExistence type="inferred from homology"/>
<name>A0A9W8NHB7_9PEZI</name>
<feature type="compositionally biased region" description="Basic and acidic residues" evidence="2">
    <location>
        <begin position="704"/>
        <end position="715"/>
    </location>
</feature>
<dbReference type="PANTHER" id="PTHR48104">
    <property type="entry name" value="METACASPASE-4"/>
    <property type="match status" value="1"/>
</dbReference>
<comment type="caution">
    <text evidence="4">The sequence shown here is derived from an EMBL/GenBank/DDBJ whole genome shotgun (WGS) entry which is preliminary data.</text>
</comment>
<dbReference type="Pfam" id="PF00656">
    <property type="entry name" value="Peptidase_C14"/>
    <property type="match status" value="1"/>
</dbReference>
<dbReference type="PANTHER" id="PTHR48104:SF30">
    <property type="entry name" value="METACASPASE-1"/>
    <property type="match status" value="1"/>
</dbReference>
<dbReference type="AlphaFoldDB" id="A0A9W8NHB7"/>
<evidence type="ECO:0000259" key="3">
    <source>
        <dbReference type="Pfam" id="PF00656"/>
    </source>
</evidence>
<dbReference type="GO" id="GO:0006508">
    <property type="term" value="P:proteolysis"/>
    <property type="evidence" value="ECO:0007669"/>
    <property type="project" value="InterPro"/>
</dbReference>
<comment type="similarity">
    <text evidence="1">Belongs to the peptidase C14B family.</text>
</comment>
<keyword evidence="5" id="KW-1185">Reference proteome</keyword>
<accession>A0A9W8NHB7</accession>
<dbReference type="InterPro" id="IPR011600">
    <property type="entry name" value="Pept_C14_caspase"/>
</dbReference>
<feature type="domain" description="Peptidase C14 caspase" evidence="3">
    <location>
        <begin position="13"/>
        <end position="318"/>
    </location>
</feature>
<sequence>MLSSSQDGNRPQKWAVLIGINYYIPGKARWPVRARHLSGCVNDVEVVEAYLIKHQNVDRQRIRKLTASRSPISSSNRPLEPEHEWPTYANMKLAIERVTADANPDDIVYIHYSGHGGRALTLIPNVKSGNPNLVGRPGIDEVLIPTDINQGGRYLRDIELAYLLKKMVTKGLHVTVVIDSCHSGGMGRNNPEESQSTRSIQGTGPDGVDWASHPTDVSDIPQAELESTGKIGIWSSNSTRGLPPQGWVMLSACQPHEKAAEGMLTIDGIGPKPFGYLTYGLYSSLLKAPRNLAYSALFRRAQEMMRGPGRQTPVIMGNIHRQMFLDSATETTYSIPVLHLDTSRLHLQAGRAHGVCEGDIFGIYSWDTSHIDISSPQLATAKVDVVQSINAEAILQSNNGEKVTQGSHAVLLRRALRRVTLHLKIMLCSNTTDTGKSKLERLNQLDLSNINLTTDIVIENTRQENAQGSGINFQYNVTVNRGGEYLLHESDDLSKTTLPPSDSPESLLKLLNHLGLYDHYRALQGPHSTKIDFDFEPPPSSSFRYTPHRNVIEIVDGTTFILNFLNKTTNFLYISVFYFSASRGIFRVYPPSQIGDYEEVDWGHQRELDIRPEFPTAAMGQEFIVETLKIFVTTKPTSFRVLENVLDLNPKLNASEQTLSRRNNQQQQLHDTLQTYDTPQNRDRAVPELSDSSQSAMLRSSRGKITEPRPMHLENVRGGTGEGWQTKNIIVHIYPRAADLQWSNKSKHHKGF</sequence>
<protein>
    <recommendedName>
        <fullName evidence="3">Peptidase C14 caspase domain-containing protein</fullName>
    </recommendedName>
</protein>
<feature type="region of interest" description="Disordered" evidence="2">
    <location>
        <begin position="182"/>
        <end position="207"/>
    </location>
</feature>
<evidence type="ECO:0000256" key="2">
    <source>
        <dbReference type="SAM" id="MobiDB-lite"/>
    </source>
</evidence>
<feature type="compositionally biased region" description="Polar residues" evidence="2">
    <location>
        <begin position="192"/>
        <end position="202"/>
    </location>
</feature>
<evidence type="ECO:0000313" key="4">
    <source>
        <dbReference type="EMBL" id="KAJ3575747.1"/>
    </source>
</evidence>
<dbReference type="InterPro" id="IPR050452">
    <property type="entry name" value="Metacaspase"/>
</dbReference>
<dbReference type="Proteomes" id="UP001148614">
    <property type="component" value="Unassembled WGS sequence"/>
</dbReference>
<evidence type="ECO:0000256" key="1">
    <source>
        <dbReference type="ARBA" id="ARBA00009005"/>
    </source>
</evidence>
<dbReference type="VEuPathDB" id="FungiDB:F4678DRAFT_461496"/>
<gene>
    <name evidence="4" type="ORF">NPX13_g3926</name>
</gene>
<reference evidence="4" key="1">
    <citation type="submission" date="2022-07" db="EMBL/GenBank/DDBJ databases">
        <title>Genome Sequence of Xylaria arbuscula.</title>
        <authorList>
            <person name="Buettner E."/>
        </authorList>
    </citation>
    <scope>NUCLEOTIDE SEQUENCE</scope>
    <source>
        <strain evidence="4">VT107</strain>
    </source>
</reference>
<dbReference type="GO" id="GO:0005737">
    <property type="term" value="C:cytoplasm"/>
    <property type="evidence" value="ECO:0007669"/>
    <property type="project" value="TreeGrafter"/>
</dbReference>
<organism evidence="4 5">
    <name type="scientific">Xylaria arbuscula</name>
    <dbReference type="NCBI Taxonomy" id="114810"/>
    <lineage>
        <taxon>Eukaryota</taxon>
        <taxon>Fungi</taxon>
        <taxon>Dikarya</taxon>
        <taxon>Ascomycota</taxon>
        <taxon>Pezizomycotina</taxon>
        <taxon>Sordariomycetes</taxon>
        <taxon>Xylariomycetidae</taxon>
        <taxon>Xylariales</taxon>
        <taxon>Xylariaceae</taxon>
        <taxon>Xylaria</taxon>
    </lineage>
</organism>
<feature type="region of interest" description="Disordered" evidence="2">
    <location>
        <begin position="675"/>
        <end position="720"/>
    </location>
</feature>
<dbReference type="GO" id="GO:0004197">
    <property type="term" value="F:cysteine-type endopeptidase activity"/>
    <property type="evidence" value="ECO:0007669"/>
    <property type="project" value="InterPro"/>
</dbReference>
<dbReference type="EMBL" id="JANPWZ010000521">
    <property type="protein sequence ID" value="KAJ3575747.1"/>
    <property type="molecule type" value="Genomic_DNA"/>
</dbReference>
<dbReference type="Gene3D" id="3.40.50.1460">
    <property type="match status" value="1"/>
</dbReference>
<evidence type="ECO:0000313" key="5">
    <source>
        <dbReference type="Proteomes" id="UP001148614"/>
    </source>
</evidence>